<keyword evidence="3" id="KW-0274">FAD</keyword>
<comment type="caution">
    <text evidence="9">The sequence shown here is derived from an EMBL/GenBank/DDBJ whole genome shotgun (WGS) entry which is preliminary data.</text>
</comment>
<evidence type="ECO:0000256" key="1">
    <source>
        <dbReference type="ARBA" id="ARBA00001974"/>
    </source>
</evidence>
<keyword evidence="10" id="KW-1185">Reference proteome</keyword>
<evidence type="ECO:0000313" key="10">
    <source>
        <dbReference type="Proteomes" id="UP001212841"/>
    </source>
</evidence>
<dbReference type="EMBL" id="JADGJD010001597">
    <property type="protein sequence ID" value="KAJ3039920.1"/>
    <property type="molecule type" value="Genomic_DNA"/>
</dbReference>
<name>A0AAD5WXM6_9FUNG</name>
<gene>
    <name evidence="9" type="ORF">HK097_002694</name>
</gene>
<accession>A0AAD5WXM6</accession>
<evidence type="ECO:0000256" key="2">
    <source>
        <dbReference type="ARBA" id="ARBA00022630"/>
    </source>
</evidence>
<dbReference type="PANTHER" id="PTHR43104">
    <property type="entry name" value="L-2-HYDROXYGLUTARATE DEHYDROGENASE, MITOCHONDRIAL"/>
    <property type="match status" value="1"/>
</dbReference>
<organism evidence="9 10">
    <name type="scientific">Rhizophlyctis rosea</name>
    <dbReference type="NCBI Taxonomy" id="64517"/>
    <lineage>
        <taxon>Eukaryota</taxon>
        <taxon>Fungi</taxon>
        <taxon>Fungi incertae sedis</taxon>
        <taxon>Chytridiomycota</taxon>
        <taxon>Chytridiomycota incertae sedis</taxon>
        <taxon>Chytridiomycetes</taxon>
        <taxon>Rhizophlyctidales</taxon>
        <taxon>Rhizophlyctidaceae</taxon>
        <taxon>Rhizophlyctis</taxon>
    </lineage>
</organism>
<dbReference type="AlphaFoldDB" id="A0AAD5WXM6"/>
<dbReference type="Gene3D" id="3.30.9.10">
    <property type="entry name" value="D-Amino Acid Oxidase, subunit A, domain 2"/>
    <property type="match status" value="1"/>
</dbReference>
<evidence type="ECO:0000313" key="9">
    <source>
        <dbReference type="EMBL" id="KAJ3039920.1"/>
    </source>
</evidence>
<evidence type="ECO:0000256" key="3">
    <source>
        <dbReference type="ARBA" id="ARBA00022827"/>
    </source>
</evidence>
<feature type="non-terminal residue" evidence="9">
    <location>
        <position position="1"/>
    </location>
</feature>
<dbReference type="EC" id="1.1.99.2" evidence="6"/>
<sequence>RYFSLRHSTPPVSRLIYPVPEKNLKGLGIHATVDLAGKVKFGPDAVWTGDRGDFGVEDGEEIRERFWEAVRRYMPSVRREELYADYAGVRPKLSGPGEPFRDFIVECPEGFPGFVNLVGIESPGLTASLAIAEMTAGLLGVEEVENV</sequence>
<keyword evidence="4" id="KW-0560">Oxidoreductase</keyword>
<protein>
    <recommendedName>
        <fullName evidence="7">L-2-hydroxyglutarate dehydrogenase, mitochondrial</fullName>
        <ecNumber evidence="6">1.1.99.2</ecNumber>
    </recommendedName>
</protein>
<feature type="domain" description="FAD dependent oxidoreductase" evidence="8">
    <location>
        <begin position="11"/>
        <end position="137"/>
    </location>
</feature>
<evidence type="ECO:0000256" key="5">
    <source>
        <dbReference type="ARBA" id="ARBA00036066"/>
    </source>
</evidence>
<evidence type="ECO:0000256" key="7">
    <source>
        <dbReference type="ARBA" id="ARBA00041137"/>
    </source>
</evidence>
<dbReference type="PANTHER" id="PTHR43104:SF4">
    <property type="entry name" value="L-2-HYDROXYGLUTARATE DEHYDROGENASE, MITOCHONDRIAL"/>
    <property type="match status" value="1"/>
</dbReference>
<evidence type="ECO:0000256" key="6">
    <source>
        <dbReference type="ARBA" id="ARBA00038878"/>
    </source>
</evidence>
<reference evidence="9" key="1">
    <citation type="submission" date="2020-05" db="EMBL/GenBank/DDBJ databases">
        <title>Phylogenomic resolution of chytrid fungi.</title>
        <authorList>
            <person name="Stajich J.E."/>
            <person name="Amses K."/>
            <person name="Simmons R."/>
            <person name="Seto K."/>
            <person name="Myers J."/>
            <person name="Bonds A."/>
            <person name="Quandt C.A."/>
            <person name="Barry K."/>
            <person name="Liu P."/>
            <person name="Grigoriev I."/>
            <person name="Longcore J.E."/>
            <person name="James T.Y."/>
        </authorList>
    </citation>
    <scope>NUCLEOTIDE SEQUENCE</scope>
    <source>
        <strain evidence="9">JEL0318</strain>
    </source>
</reference>
<comment type="cofactor">
    <cofactor evidence="1">
        <name>FAD</name>
        <dbReference type="ChEBI" id="CHEBI:57692"/>
    </cofactor>
</comment>
<evidence type="ECO:0000259" key="8">
    <source>
        <dbReference type="Pfam" id="PF01266"/>
    </source>
</evidence>
<dbReference type="GO" id="GO:0047545">
    <property type="term" value="F:(S)-2-hydroxyglutarate dehydrogenase activity"/>
    <property type="evidence" value="ECO:0007669"/>
    <property type="project" value="UniProtKB-EC"/>
</dbReference>
<keyword evidence="2" id="KW-0285">Flavoprotein</keyword>
<evidence type="ECO:0000256" key="4">
    <source>
        <dbReference type="ARBA" id="ARBA00023002"/>
    </source>
</evidence>
<dbReference type="InterPro" id="IPR006076">
    <property type="entry name" value="FAD-dep_OxRdtase"/>
</dbReference>
<comment type="catalytic activity">
    <reaction evidence="5">
        <text>(S)-2-hydroxyglutarate + A = 2-oxoglutarate + AH2</text>
        <dbReference type="Rhea" id="RHEA:21252"/>
        <dbReference type="ChEBI" id="CHEBI:13193"/>
        <dbReference type="ChEBI" id="CHEBI:16782"/>
        <dbReference type="ChEBI" id="CHEBI:16810"/>
        <dbReference type="ChEBI" id="CHEBI:17499"/>
        <dbReference type="EC" id="1.1.99.2"/>
    </reaction>
</comment>
<dbReference type="Proteomes" id="UP001212841">
    <property type="component" value="Unassembled WGS sequence"/>
</dbReference>
<proteinExistence type="predicted"/>
<dbReference type="Pfam" id="PF01266">
    <property type="entry name" value="DAO"/>
    <property type="match status" value="1"/>
</dbReference>